<comment type="caution">
    <text evidence="1">The sequence shown here is derived from an EMBL/GenBank/DDBJ whole genome shotgun (WGS) entry which is preliminary data.</text>
</comment>
<proteinExistence type="predicted"/>
<evidence type="ECO:0000313" key="3">
    <source>
        <dbReference type="Proteomes" id="UP001059596"/>
    </source>
</evidence>
<protein>
    <submittedName>
        <fullName evidence="1">Uncharacterized protein</fullName>
    </submittedName>
</protein>
<dbReference type="AlphaFoldDB" id="A0A9P9YAZ5"/>
<gene>
    <name evidence="1" type="ORF">M5D96_013657</name>
    <name evidence="2" type="ORF">M5D96_013658</name>
</gene>
<name>A0A9P9YAZ5_9MUSC</name>
<dbReference type="EMBL" id="JAMKOV010000120">
    <property type="protein sequence ID" value="KAI8033583.1"/>
    <property type="molecule type" value="Genomic_DNA"/>
</dbReference>
<organism evidence="1 3">
    <name type="scientific">Drosophila gunungcola</name>
    <name type="common">fruit fly</name>
    <dbReference type="NCBI Taxonomy" id="103775"/>
    <lineage>
        <taxon>Eukaryota</taxon>
        <taxon>Metazoa</taxon>
        <taxon>Ecdysozoa</taxon>
        <taxon>Arthropoda</taxon>
        <taxon>Hexapoda</taxon>
        <taxon>Insecta</taxon>
        <taxon>Pterygota</taxon>
        <taxon>Neoptera</taxon>
        <taxon>Endopterygota</taxon>
        <taxon>Diptera</taxon>
        <taxon>Brachycera</taxon>
        <taxon>Muscomorpha</taxon>
        <taxon>Ephydroidea</taxon>
        <taxon>Drosophilidae</taxon>
        <taxon>Drosophila</taxon>
        <taxon>Sophophora</taxon>
    </lineage>
</organism>
<reference evidence="1" key="1">
    <citation type="journal article" date="2023" name="Genome Biol. Evol.">
        <title>Long-read-based Genome Assembly of Drosophila gunungcola Reveals Fewer Chemosensory Genes in Flower-breeding Species.</title>
        <authorList>
            <person name="Negi A."/>
            <person name="Liao B.Y."/>
            <person name="Yeh S.D."/>
        </authorList>
    </citation>
    <scope>NUCLEOTIDE SEQUENCE</scope>
    <source>
        <strain evidence="1">Sukarami</strain>
    </source>
</reference>
<dbReference type="Proteomes" id="UP001059596">
    <property type="component" value="Unassembled WGS sequence"/>
</dbReference>
<evidence type="ECO:0000313" key="2">
    <source>
        <dbReference type="EMBL" id="KAI8033584.1"/>
    </source>
</evidence>
<keyword evidence="3" id="KW-1185">Reference proteome</keyword>
<sequence length="68" mass="7566">MTLKKALVSLAKSSEQGILLRSEKIKWYEDMALNAFVSALKGPIGVIIRIMGVPNIAKAYEIDCREEN</sequence>
<accession>A0A9P9YAZ5</accession>
<dbReference type="EMBL" id="JAMKOV010000120">
    <property type="protein sequence ID" value="KAI8033584.1"/>
    <property type="molecule type" value="Genomic_DNA"/>
</dbReference>
<evidence type="ECO:0000313" key="1">
    <source>
        <dbReference type="EMBL" id="KAI8033583.1"/>
    </source>
</evidence>